<evidence type="ECO:0000313" key="2">
    <source>
        <dbReference type="Proteomes" id="UP000185655"/>
    </source>
</evidence>
<evidence type="ECO:0000313" key="1">
    <source>
        <dbReference type="EMBL" id="SFZ71668.1"/>
    </source>
</evidence>
<name>A0A1K2H5Y0_9LACT</name>
<dbReference type="AlphaFoldDB" id="A0A1K2H5Y0"/>
<dbReference type="Proteomes" id="UP000185655">
    <property type="component" value="Unassembled WGS sequence"/>
</dbReference>
<accession>A0A1K2H5Y0</accession>
<proteinExistence type="predicted"/>
<protein>
    <submittedName>
        <fullName evidence="1">Uncharacterized protein</fullName>
    </submittedName>
</protein>
<sequence length="50" mass="6133">MLHHYITNYGAEMPNGKIENRVESWIQINLFKWRFCIAKRRIVLDTPWKD</sequence>
<organism evidence="1 2">
    <name type="scientific">Pseudolactococcus chungangensis CAU 28 = DSM 22330</name>
    <dbReference type="NCBI Taxonomy" id="1122154"/>
    <lineage>
        <taxon>Bacteria</taxon>
        <taxon>Bacillati</taxon>
        <taxon>Bacillota</taxon>
        <taxon>Bacilli</taxon>
        <taxon>Lactobacillales</taxon>
        <taxon>Streptococcaceae</taxon>
        <taxon>Pseudolactococcus</taxon>
    </lineage>
</organism>
<gene>
    <name evidence="1" type="ORF">SAMN02746068_00460</name>
</gene>
<reference evidence="1 2" key="1">
    <citation type="submission" date="2016-11" db="EMBL/GenBank/DDBJ databases">
        <authorList>
            <person name="Jaros S."/>
            <person name="Januszkiewicz K."/>
            <person name="Wedrychowicz H."/>
        </authorList>
    </citation>
    <scope>NUCLEOTIDE SEQUENCE [LARGE SCALE GENOMIC DNA]</scope>
    <source>
        <strain evidence="1 2">DSM 22330</strain>
    </source>
</reference>
<dbReference type="EMBL" id="FPKS01000002">
    <property type="protein sequence ID" value="SFZ71668.1"/>
    <property type="molecule type" value="Genomic_DNA"/>
</dbReference>